<evidence type="ECO:0000313" key="1">
    <source>
        <dbReference type="EMBL" id="MBX51228.1"/>
    </source>
</evidence>
<organism evidence="1">
    <name type="scientific">Rhizophora mucronata</name>
    <name type="common">Asiatic mangrove</name>
    <dbReference type="NCBI Taxonomy" id="61149"/>
    <lineage>
        <taxon>Eukaryota</taxon>
        <taxon>Viridiplantae</taxon>
        <taxon>Streptophyta</taxon>
        <taxon>Embryophyta</taxon>
        <taxon>Tracheophyta</taxon>
        <taxon>Spermatophyta</taxon>
        <taxon>Magnoliopsida</taxon>
        <taxon>eudicotyledons</taxon>
        <taxon>Gunneridae</taxon>
        <taxon>Pentapetalae</taxon>
        <taxon>rosids</taxon>
        <taxon>fabids</taxon>
        <taxon>Malpighiales</taxon>
        <taxon>Rhizophoraceae</taxon>
        <taxon>Rhizophora</taxon>
    </lineage>
</organism>
<reference evidence="1" key="1">
    <citation type="submission" date="2018-02" db="EMBL/GenBank/DDBJ databases">
        <title>Rhizophora mucronata_Transcriptome.</title>
        <authorList>
            <person name="Meera S.P."/>
            <person name="Sreeshan A."/>
            <person name="Augustine A."/>
        </authorList>
    </citation>
    <scope>NUCLEOTIDE SEQUENCE</scope>
    <source>
        <tissue evidence="1">Leaf</tissue>
    </source>
</reference>
<dbReference type="AlphaFoldDB" id="A0A2P2P8Z5"/>
<proteinExistence type="predicted"/>
<accession>A0A2P2P8Z5</accession>
<protein>
    <submittedName>
        <fullName evidence="1">Uncharacterized protein</fullName>
    </submittedName>
</protein>
<name>A0A2P2P8Z5_RHIMU</name>
<sequence>MSCQHNNMTGAPFCPLCIPNVNLPHSVHCLVGCLAKAVKNRRLSAVCHEFN</sequence>
<dbReference type="EMBL" id="GGEC01070744">
    <property type="protein sequence ID" value="MBX51228.1"/>
    <property type="molecule type" value="Transcribed_RNA"/>
</dbReference>